<protein>
    <submittedName>
        <fullName evidence="2">Esterase</fullName>
    </submittedName>
</protein>
<dbReference type="PANTHER" id="PTHR48098:SF1">
    <property type="entry name" value="DIACYLGLYCEROL ACYLTRANSFERASE_MYCOLYLTRANSFERASE AG85A"/>
    <property type="match status" value="1"/>
</dbReference>
<keyword evidence="3" id="KW-1185">Reference proteome</keyword>
<dbReference type="PANTHER" id="PTHR48098">
    <property type="entry name" value="ENTEROCHELIN ESTERASE-RELATED"/>
    <property type="match status" value="1"/>
</dbReference>
<comment type="caution">
    <text evidence="2">The sequence shown here is derived from an EMBL/GenBank/DDBJ whole genome shotgun (WGS) entry which is preliminary data.</text>
</comment>
<feature type="signal peptide" evidence="1">
    <location>
        <begin position="1"/>
        <end position="28"/>
    </location>
</feature>
<dbReference type="Pfam" id="PF00756">
    <property type="entry name" value="Esterase"/>
    <property type="match status" value="1"/>
</dbReference>
<dbReference type="Gene3D" id="2.60.40.10">
    <property type="entry name" value="Immunoglobulins"/>
    <property type="match status" value="1"/>
</dbReference>
<proteinExistence type="predicted"/>
<dbReference type="RefSeq" id="WP_106659683.1">
    <property type="nucleotide sequence ID" value="NZ_PJEO01000033.1"/>
</dbReference>
<sequence length="391" mass="44275">MKTPNSIIIRTLITLALPLQLIAQQAHINEDWDPMRNTENLVPLSANVISPEVLDDRTVIFRIKGPELKSVTVGGSMFVGEEARKQVPFVKGEDGIWTCKIGPLDPEIYLYWLTVDGVGMADPNNTYTGHANMPAFSMLWVHGDEPNFYDAKKVPHGTIHWQYYHSEVTKGERKILVYTPPGYDASKKYPVLYLMGGSGDLAETWYLHGQANFIMDNLIAEGKAKPMIIVMPNNQLIHRMHPDHSEKTFELVNEEFKKSIIPFIEKNYSVINDRHARAISGLSMGGRHAQYVGLHNLDMFSSIGILSAAIPIDETPALKDADINSKLDYLFVGAGTHETRPGARHEVFHNDLEKLNVKHDYYIGSKGAHDLTTWRHLLYYQFLPNLWKNLK</sequence>
<dbReference type="GO" id="GO:0016747">
    <property type="term" value="F:acyltransferase activity, transferring groups other than amino-acyl groups"/>
    <property type="evidence" value="ECO:0007669"/>
    <property type="project" value="TreeGrafter"/>
</dbReference>
<dbReference type="InterPro" id="IPR000801">
    <property type="entry name" value="Esterase-like"/>
</dbReference>
<dbReference type="SUPFAM" id="SSF81296">
    <property type="entry name" value="E set domains"/>
    <property type="match status" value="1"/>
</dbReference>
<evidence type="ECO:0000313" key="3">
    <source>
        <dbReference type="Proteomes" id="UP000233435"/>
    </source>
</evidence>
<dbReference type="InterPro" id="IPR050583">
    <property type="entry name" value="Mycobacterial_A85_antigen"/>
</dbReference>
<dbReference type="EMBL" id="PJEO01000033">
    <property type="protein sequence ID" value="PKQ45148.1"/>
    <property type="molecule type" value="Genomic_DNA"/>
</dbReference>
<dbReference type="InterPro" id="IPR029058">
    <property type="entry name" value="AB_hydrolase_fold"/>
</dbReference>
<dbReference type="InterPro" id="IPR014756">
    <property type="entry name" value="Ig_E-set"/>
</dbReference>
<gene>
    <name evidence="2" type="ORF">CSW08_09690</name>
</gene>
<dbReference type="AlphaFoldDB" id="A0A2N3HJY5"/>
<accession>A0A2N3HJY5</accession>
<dbReference type="OrthoDB" id="9803578at2"/>
<dbReference type="Proteomes" id="UP000233435">
    <property type="component" value="Unassembled WGS sequence"/>
</dbReference>
<dbReference type="SUPFAM" id="SSF53474">
    <property type="entry name" value="alpha/beta-Hydrolases"/>
    <property type="match status" value="1"/>
</dbReference>
<organism evidence="2 3">
    <name type="scientific">Confluentibacter flavum</name>
    <dbReference type="NCBI Taxonomy" id="1909700"/>
    <lineage>
        <taxon>Bacteria</taxon>
        <taxon>Pseudomonadati</taxon>
        <taxon>Bacteroidota</taxon>
        <taxon>Flavobacteriia</taxon>
        <taxon>Flavobacteriales</taxon>
        <taxon>Flavobacteriaceae</taxon>
        <taxon>Confluentibacter</taxon>
    </lineage>
</organism>
<evidence type="ECO:0000313" key="2">
    <source>
        <dbReference type="EMBL" id="PKQ45148.1"/>
    </source>
</evidence>
<evidence type="ECO:0000256" key="1">
    <source>
        <dbReference type="SAM" id="SignalP"/>
    </source>
</evidence>
<dbReference type="InterPro" id="IPR013783">
    <property type="entry name" value="Ig-like_fold"/>
</dbReference>
<name>A0A2N3HJY5_9FLAO</name>
<dbReference type="Gene3D" id="3.40.50.1820">
    <property type="entry name" value="alpha/beta hydrolase"/>
    <property type="match status" value="1"/>
</dbReference>
<keyword evidence="1" id="KW-0732">Signal</keyword>
<reference evidence="2 3" key="1">
    <citation type="submission" date="2017-12" db="EMBL/GenBank/DDBJ databases">
        <title>Confluentibacter flavum sp. nov., isolated from the saline lake.</title>
        <authorList>
            <person name="Yu L."/>
        </authorList>
    </citation>
    <scope>NUCLEOTIDE SEQUENCE [LARGE SCALE GENOMIC DNA]</scope>
    <source>
        <strain evidence="2 3">3B</strain>
    </source>
</reference>
<feature type="chain" id="PRO_5014755670" evidence="1">
    <location>
        <begin position="29"/>
        <end position="391"/>
    </location>
</feature>